<keyword evidence="1" id="KW-1185">Reference proteome</keyword>
<dbReference type="AlphaFoldDB" id="A0A0N4ZUL7"/>
<name>A0A0N4ZUL7_PARTI</name>
<evidence type="ECO:0000313" key="2">
    <source>
        <dbReference type="WBParaSite" id="PTRK_0001228000.1"/>
    </source>
</evidence>
<dbReference type="WBParaSite" id="PTRK_0001228000.1">
    <property type="protein sequence ID" value="PTRK_0001228000.1"/>
    <property type="gene ID" value="PTRK_0001228000"/>
</dbReference>
<reference evidence="2" key="1">
    <citation type="submission" date="2017-02" db="UniProtKB">
        <authorList>
            <consortium name="WormBaseParasite"/>
        </authorList>
    </citation>
    <scope>IDENTIFICATION</scope>
</reference>
<sequence length="124" mass="14585">MENSNTIDNDIVNEKDYQPIETILSKEWVENLMKQIVDENITSPVLDYTTLMAEKFILHLYKQVSHNKNSKQLEGLKYENVQKVLLDEEFLVYFHDFFQKPFSTSEVKSKGVKILAHQHHIGPF</sequence>
<evidence type="ECO:0000313" key="1">
    <source>
        <dbReference type="Proteomes" id="UP000038045"/>
    </source>
</evidence>
<proteinExistence type="predicted"/>
<dbReference type="Proteomes" id="UP000038045">
    <property type="component" value="Unplaced"/>
</dbReference>
<accession>A0A0N4ZUL7</accession>
<protein>
    <submittedName>
        <fullName evidence="2">CBFD_NFYB_HMF domain-containing protein</fullName>
    </submittedName>
</protein>
<organism evidence="1 2">
    <name type="scientific">Parastrongyloides trichosuri</name>
    <name type="common">Possum-specific nematode worm</name>
    <dbReference type="NCBI Taxonomy" id="131310"/>
    <lineage>
        <taxon>Eukaryota</taxon>
        <taxon>Metazoa</taxon>
        <taxon>Ecdysozoa</taxon>
        <taxon>Nematoda</taxon>
        <taxon>Chromadorea</taxon>
        <taxon>Rhabditida</taxon>
        <taxon>Tylenchina</taxon>
        <taxon>Panagrolaimomorpha</taxon>
        <taxon>Strongyloidoidea</taxon>
        <taxon>Strongyloididae</taxon>
        <taxon>Parastrongyloides</taxon>
    </lineage>
</organism>